<dbReference type="PANTHER" id="PTHR30469">
    <property type="entry name" value="MULTIDRUG RESISTANCE PROTEIN MDTA"/>
    <property type="match status" value="1"/>
</dbReference>
<dbReference type="Gene3D" id="2.40.30.170">
    <property type="match status" value="1"/>
</dbReference>
<accession>A0ABT8KJ71</accession>
<feature type="domain" description="Multidrug export protein EmrA/FarA alpha-helical hairpin" evidence="3">
    <location>
        <begin position="91"/>
        <end position="151"/>
    </location>
</feature>
<dbReference type="RefSeq" id="WP_346749820.1">
    <property type="nucleotide sequence ID" value="NZ_JAUJEA010000001.1"/>
</dbReference>
<evidence type="ECO:0000313" key="5">
    <source>
        <dbReference type="Proteomes" id="UP001172082"/>
    </source>
</evidence>
<proteinExistence type="inferred from homology"/>
<name>A0ABT8KJ71_9BACT</name>
<comment type="caution">
    <text evidence="4">The sequence shown here is derived from an EMBL/GenBank/DDBJ whole genome shotgun (WGS) entry which is preliminary data.</text>
</comment>
<sequence>MKTNRIILIMISATVLLACGKQEDTETVFSPKPVPVKLEKVEKKELSIPIETQGRLAASQESQLSFKVAGIIKHIYVDEGYNVRKGQVLATLDMAEISAQVNRAKAAYEKAKRDLNRMKNLFKDKVITLEVLQNAETAFDVAKSDLEIATFNKQFATIKAPSNGQILTRKAEENELINPGAPVFDFANTKQSWVIKVGLVDREVVKIQQGDSAVVLFDAFPGHISTARVTLIPNAPNPINGTYEVELSVQDANNKLKNGFYGKVKIFPSLRQSYQLIPLQALVEGNGRNGFVFSAKGTKVIKHQVEIEEFFGPYLAISTESNALENIISEGVDQLTEKSEVEIISD</sequence>
<organism evidence="4 5">
    <name type="scientific">Splendidivirga corallicola</name>
    <dbReference type="NCBI Taxonomy" id="3051826"/>
    <lineage>
        <taxon>Bacteria</taxon>
        <taxon>Pseudomonadati</taxon>
        <taxon>Bacteroidota</taxon>
        <taxon>Cytophagia</taxon>
        <taxon>Cytophagales</taxon>
        <taxon>Splendidivirgaceae</taxon>
        <taxon>Splendidivirga</taxon>
    </lineage>
</organism>
<dbReference type="Gene3D" id="1.10.287.470">
    <property type="entry name" value="Helix hairpin bin"/>
    <property type="match status" value="1"/>
</dbReference>
<dbReference type="Proteomes" id="UP001172082">
    <property type="component" value="Unassembled WGS sequence"/>
</dbReference>
<keyword evidence="5" id="KW-1185">Reference proteome</keyword>
<dbReference type="InterPro" id="IPR006143">
    <property type="entry name" value="RND_pump_MFP"/>
</dbReference>
<dbReference type="EMBL" id="JAUJEA010000001">
    <property type="protein sequence ID" value="MDN5199788.1"/>
    <property type="molecule type" value="Genomic_DNA"/>
</dbReference>
<dbReference type="Pfam" id="PF25885">
    <property type="entry name" value="HH_EMRA"/>
    <property type="match status" value="1"/>
</dbReference>
<evidence type="ECO:0000256" key="1">
    <source>
        <dbReference type="ARBA" id="ARBA00009477"/>
    </source>
</evidence>
<dbReference type="SUPFAM" id="SSF111369">
    <property type="entry name" value="HlyD-like secretion proteins"/>
    <property type="match status" value="1"/>
</dbReference>
<dbReference type="PROSITE" id="PS51257">
    <property type="entry name" value="PROKAR_LIPOPROTEIN"/>
    <property type="match status" value="1"/>
</dbReference>
<reference evidence="4" key="1">
    <citation type="submission" date="2023-06" db="EMBL/GenBank/DDBJ databases">
        <title>Genomic of Parafulvivirga corallium.</title>
        <authorList>
            <person name="Wang G."/>
        </authorList>
    </citation>
    <scope>NUCLEOTIDE SEQUENCE</scope>
    <source>
        <strain evidence="4">BMA10</strain>
    </source>
</reference>
<dbReference type="NCBIfam" id="TIGR01730">
    <property type="entry name" value="RND_mfp"/>
    <property type="match status" value="1"/>
</dbReference>
<evidence type="ECO:0000259" key="3">
    <source>
        <dbReference type="Pfam" id="PF25885"/>
    </source>
</evidence>
<comment type="similarity">
    <text evidence="1">Belongs to the membrane fusion protein (MFP) (TC 8.A.1) family.</text>
</comment>
<evidence type="ECO:0000313" key="4">
    <source>
        <dbReference type="EMBL" id="MDN5199788.1"/>
    </source>
</evidence>
<keyword evidence="2" id="KW-0175">Coiled coil</keyword>
<dbReference type="Gene3D" id="2.40.50.100">
    <property type="match status" value="1"/>
</dbReference>
<dbReference type="InterPro" id="IPR058633">
    <property type="entry name" value="EmrA/FarA_HH"/>
</dbReference>
<protein>
    <submittedName>
        <fullName evidence="4">Efflux RND transporter periplasmic adaptor subunit</fullName>
    </submittedName>
</protein>
<gene>
    <name evidence="4" type="ORF">QQ008_00400</name>
</gene>
<feature type="coiled-coil region" evidence="2">
    <location>
        <begin position="94"/>
        <end position="121"/>
    </location>
</feature>
<evidence type="ECO:0000256" key="2">
    <source>
        <dbReference type="SAM" id="Coils"/>
    </source>
</evidence>